<dbReference type="InterPro" id="IPR010708">
    <property type="entry name" value="5'(3')-deoxyribonucleotidase"/>
</dbReference>
<dbReference type="Pfam" id="PF06941">
    <property type="entry name" value="NT5C"/>
    <property type="match status" value="1"/>
</dbReference>
<name>A0A0C3FMT7_PILCF</name>
<organism evidence="1 2">
    <name type="scientific">Piloderma croceum (strain F 1598)</name>
    <dbReference type="NCBI Taxonomy" id="765440"/>
    <lineage>
        <taxon>Eukaryota</taxon>
        <taxon>Fungi</taxon>
        <taxon>Dikarya</taxon>
        <taxon>Basidiomycota</taxon>
        <taxon>Agaricomycotina</taxon>
        <taxon>Agaricomycetes</taxon>
        <taxon>Agaricomycetidae</taxon>
        <taxon>Atheliales</taxon>
        <taxon>Atheliaceae</taxon>
        <taxon>Piloderma</taxon>
    </lineage>
</organism>
<protein>
    <recommendedName>
        <fullName evidence="3">FCP1 homology domain-containing protein</fullName>
    </recommendedName>
</protein>
<dbReference type="PANTHER" id="PTHR35134">
    <property type="entry name" value="NUCLEOTIDASE YQFW-RELATED"/>
    <property type="match status" value="1"/>
</dbReference>
<dbReference type="EMBL" id="KN832985">
    <property type="protein sequence ID" value="KIM85455.1"/>
    <property type="molecule type" value="Genomic_DNA"/>
</dbReference>
<dbReference type="Gene3D" id="3.40.50.1000">
    <property type="entry name" value="HAD superfamily/HAD-like"/>
    <property type="match status" value="1"/>
</dbReference>
<dbReference type="GO" id="GO:0009264">
    <property type="term" value="P:deoxyribonucleotide catabolic process"/>
    <property type="evidence" value="ECO:0007669"/>
    <property type="project" value="InterPro"/>
</dbReference>
<dbReference type="OrthoDB" id="10248475at2759"/>
<dbReference type="GO" id="GO:0008253">
    <property type="term" value="F:5'-nucleotidase activity"/>
    <property type="evidence" value="ECO:0007669"/>
    <property type="project" value="InterPro"/>
</dbReference>
<evidence type="ECO:0000313" key="1">
    <source>
        <dbReference type="EMBL" id="KIM85455.1"/>
    </source>
</evidence>
<dbReference type="Proteomes" id="UP000054166">
    <property type="component" value="Unassembled WGS sequence"/>
</dbReference>
<sequence>MRIHTGQPVPGAREGVQALRDMGYRLVIVTARQKTTHKDSWEWVDHHFPGLFDSVICTGQFEDVNSGHELVTKLTKQEVCLSLGAKLLIDDSLENALLCASHTPPTPVLLFGDYEWNKRQSLSTDHRNDMTFARRLETEGPEFWKNDDQKVVYPEGAPLWRVRDWGETIRWIEKAREQGKI</sequence>
<dbReference type="SUPFAM" id="SSF56784">
    <property type="entry name" value="HAD-like"/>
    <property type="match status" value="1"/>
</dbReference>
<dbReference type="HOGENOM" id="CLU_070652_0_0_1"/>
<gene>
    <name evidence="1" type="ORF">PILCRDRAFT_817479</name>
</gene>
<evidence type="ECO:0000313" key="2">
    <source>
        <dbReference type="Proteomes" id="UP000054166"/>
    </source>
</evidence>
<reference evidence="1 2" key="1">
    <citation type="submission" date="2014-04" db="EMBL/GenBank/DDBJ databases">
        <authorList>
            <consortium name="DOE Joint Genome Institute"/>
            <person name="Kuo A."/>
            <person name="Tarkka M."/>
            <person name="Buscot F."/>
            <person name="Kohler A."/>
            <person name="Nagy L.G."/>
            <person name="Floudas D."/>
            <person name="Copeland A."/>
            <person name="Barry K.W."/>
            <person name="Cichocki N."/>
            <person name="Veneault-Fourrey C."/>
            <person name="LaButti K."/>
            <person name="Lindquist E.A."/>
            <person name="Lipzen A."/>
            <person name="Lundell T."/>
            <person name="Morin E."/>
            <person name="Murat C."/>
            <person name="Sun H."/>
            <person name="Tunlid A."/>
            <person name="Henrissat B."/>
            <person name="Grigoriev I.V."/>
            <person name="Hibbett D.S."/>
            <person name="Martin F."/>
            <person name="Nordberg H.P."/>
            <person name="Cantor M.N."/>
            <person name="Hua S.X."/>
        </authorList>
    </citation>
    <scope>NUCLEOTIDE SEQUENCE [LARGE SCALE GENOMIC DNA]</scope>
    <source>
        <strain evidence="1 2">F 1598</strain>
    </source>
</reference>
<keyword evidence="2" id="KW-1185">Reference proteome</keyword>
<dbReference type="InParanoid" id="A0A0C3FMT7"/>
<reference evidence="2" key="2">
    <citation type="submission" date="2015-01" db="EMBL/GenBank/DDBJ databases">
        <title>Evolutionary Origins and Diversification of the Mycorrhizal Mutualists.</title>
        <authorList>
            <consortium name="DOE Joint Genome Institute"/>
            <consortium name="Mycorrhizal Genomics Consortium"/>
            <person name="Kohler A."/>
            <person name="Kuo A."/>
            <person name="Nagy L.G."/>
            <person name="Floudas D."/>
            <person name="Copeland A."/>
            <person name="Barry K.W."/>
            <person name="Cichocki N."/>
            <person name="Veneault-Fourrey C."/>
            <person name="LaButti K."/>
            <person name="Lindquist E.A."/>
            <person name="Lipzen A."/>
            <person name="Lundell T."/>
            <person name="Morin E."/>
            <person name="Murat C."/>
            <person name="Riley R."/>
            <person name="Ohm R."/>
            <person name="Sun H."/>
            <person name="Tunlid A."/>
            <person name="Henrissat B."/>
            <person name="Grigoriev I.V."/>
            <person name="Hibbett D.S."/>
            <person name="Martin F."/>
        </authorList>
    </citation>
    <scope>NUCLEOTIDE SEQUENCE [LARGE SCALE GENOMIC DNA]</scope>
    <source>
        <strain evidence="2">F 1598</strain>
    </source>
</reference>
<dbReference type="InterPro" id="IPR036412">
    <property type="entry name" value="HAD-like_sf"/>
</dbReference>
<evidence type="ECO:0008006" key="3">
    <source>
        <dbReference type="Google" id="ProtNLM"/>
    </source>
</evidence>
<proteinExistence type="predicted"/>
<dbReference type="AlphaFoldDB" id="A0A0C3FMT7"/>
<accession>A0A0C3FMT7</accession>
<dbReference type="InterPro" id="IPR052419">
    <property type="entry name" value="5_3-deoxyribonucleotidase-like"/>
</dbReference>
<dbReference type="InterPro" id="IPR023214">
    <property type="entry name" value="HAD_sf"/>
</dbReference>
<dbReference type="STRING" id="765440.A0A0C3FMT7"/>
<dbReference type="PANTHER" id="PTHR35134:SF2">
    <property type="entry name" value="NUCLEOTIDASE YQFW-RELATED"/>
    <property type="match status" value="1"/>
</dbReference>